<keyword evidence="11" id="KW-0282">Flagellum</keyword>
<feature type="domain" description="Flagellar hook-associated protein FlgK helical" evidence="10">
    <location>
        <begin position="102"/>
        <end position="390"/>
    </location>
</feature>
<evidence type="ECO:0000256" key="1">
    <source>
        <dbReference type="ARBA" id="ARBA00004365"/>
    </source>
</evidence>
<comment type="subcellular location">
    <subcellularLocation>
        <location evidence="1 7">Bacterial flagellum</location>
    </subcellularLocation>
    <subcellularLocation>
        <location evidence="2 7">Secreted</location>
    </subcellularLocation>
</comment>
<dbReference type="eggNOG" id="COG1256">
    <property type="taxonomic scope" value="Bacteria"/>
</dbReference>
<keyword evidence="11" id="KW-0966">Cell projection</keyword>
<reference evidence="11 12" key="1">
    <citation type="submission" date="2013-08" db="EMBL/GenBank/DDBJ databases">
        <authorList>
            <person name="Huang J."/>
            <person name="Wang G."/>
        </authorList>
    </citation>
    <scope>NUCLEOTIDE SEQUENCE [LARGE SCALE GENOMIC DNA]</scope>
    <source>
        <strain evidence="11 12">JSM 076056</strain>
    </source>
</reference>
<evidence type="ECO:0000256" key="5">
    <source>
        <dbReference type="ARBA" id="ARBA00022525"/>
    </source>
</evidence>
<evidence type="ECO:0000256" key="2">
    <source>
        <dbReference type="ARBA" id="ARBA00004613"/>
    </source>
</evidence>
<dbReference type="Proteomes" id="UP000030528">
    <property type="component" value="Unassembled WGS sequence"/>
</dbReference>
<keyword evidence="11" id="KW-0969">Cilium</keyword>
<keyword evidence="6 7" id="KW-0975">Bacterial flagellum</keyword>
<evidence type="ECO:0000256" key="3">
    <source>
        <dbReference type="ARBA" id="ARBA00009677"/>
    </source>
</evidence>
<dbReference type="GO" id="GO:0005198">
    <property type="term" value="F:structural molecule activity"/>
    <property type="evidence" value="ECO:0007669"/>
    <property type="project" value="UniProtKB-UniRule"/>
</dbReference>
<dbReference type="InterPro" id="IPR002371">
    <property type="entry name" value="FlgK"/>
</dbReference>
<organism evidence="11 12">
    <name type="scientific">Pontibacillus halophilus JSM 076056 = DSM 19796</name>
    <dbReference type="NCBI Taxonomy" id="1385510"/>
    <lineage>
        <taxon>Bacteria</taxon>
        <taxon>Bacillati</taxon>
        <taxon>Bacillota</taxon>
        <taxon>Bacilli</taxon>
        <taxon>Bacillales</taxon>
        <taxon>Bacillaceae</taxon>
        <taxon>Pontibacillus</taxon>
    </lineage>
</organism>
<sequence>MSSTFHGLEVAKRGVYAQQSALYTVSHNISNANTPGYSRQRVNMETMNPYPPASMNKPEIPGQIGQGVKAGSVERVRDSFLDVQYRGQNSQVGYYEELSSSMDKMERIMNEPSEEGLSKTMDQFWQSLQDLAVNPEDTGARSVVRQRGLALADTFNYLSDSLKSVQSDIKNEINVSTQEINSYLSQINSLNQKIADVEPHGMLPNDLYDQRDLLVDELTKLVNVDVSYSSNGGRSLDQAEGALTLKLADDSGNTLQSGGKDVVLLDGASNEYAQLNVSVTDDTATGNAIKHSYVGQDGIAVSNLGKSGTHTFATPQATLSGDEFTSPGKLRGSIDSMGYMSSAAGGSTVNGVYTDMLQDLDKLANELVTEFNAVHSAGKKLDGTDGGDFFSLTTAGEAGAAGNIEVHADIKTDTANIAASINGNAGDGSNANALADVNSTTIGNLNGSVKTFYESMIGTMAVQSQEAQRMQSNSETLRMSADEQRQSVSAVSLDEEMTNMIKYQHAYNAAARNLTTIDEMLDKIINGMGRVGR</sequence>
<dbReference type="PRINTS" id="PR01005">
    <property type="entry name" value="FLGHOOKAP1"/>
</dbReference>
<dbReference type="STRING" id="1385510.GCA_000425205_00108"/>
<evidence type="ECO:0000313" key="12">
    <source>
        <dbReference type="Proteomes" id="UP000030528"/>
    </source>
</evidence>
<feature type="domain" description="Flagellar basal body rod protein N-terminal" evidence="8">
    <location>
        <begin position="8"/>
        <end position="37"/>
    </location>
</feature>
<dbReference type="RefSeq" id="WP_026798937.1">
    <property type="nucleotide sequence ID" value="NZ_AULI01000001.1"/>
</dbReference>
<dbReference type="OrthoDB" id="9802553at2"/>
<dbReference type="PANTHER" id="PTHR30033">
    <property type="entry name" value="FLAGELLAR HOOK-ASSOCIATED PROTEIN 1"/>
    <property type="match status" value="1"/>
</dbReference>
<dbReference type="Pfam" id="PF00460">
    <property type="entry name" value="Flg_bb_rod"/>
    <property type="match status" value="1"/>
</dbReference>
<keyword evidence="5 7" id="KW-0964">Secreted</keyword>
<evidence type="ECO:0000313" key="11">
    <source>
        <dbReference type="EMBL" id="KGX93949.1"/>
    </source>
</evidence>
<keyword evidence="12" id="KW-1185">Reference proteome</keyword>
<comment type="similarity">
    <text evidence="3 7">Belongs to the flagella basal body rod proteins family.</text>
</comment>
<dbReference type="NCBIfam" id="TIGR02492">
    <property type="entry name" value="flgK_ends"/>
    <property type="match status" value="1"/>
</dbReference>
<gene>
    <name evidence="7" type="primary">flgK</name>
    <name evidence="11" type="ORF">N781_01865</name>
</gene>
<dbReference type="InterPro" id="IPR001444">
    <property type="entry name" value="Flag_bb_rod_N"/>
</dbReference>
<evidence type="ECO:0000259" key="8">
    <source>
        <dbReference type="Pfam" id="PF00460"/>
    </source>
</evidence>
<dbReference type="GO" id="GO:0009424">
    <property type="term" value="C:bacterial-type flagellum hook"/>
    <property type="evidence" value="ECO:0007669"/>
    <property type="project" value="UniProtKB-UniRule"/>
</dbReference>
<protein>
    <recommendedName>
        <fullName evidence="4 7">Flagellar hook-associated protein 1</fullName>
        <shortName evidence="7">HAP1</shortName>
    </recommendedName>
</protein>
<dbReference type="PANTHER" id="PTHR30033:SF1">
    <property type="entry name" value="FLAGELLAR HOOK-ASSOCIATED PROTEIN 1"/>
    <property type="match status" value="1"/>
</dbReference>
<evidence type="ECO:0000256" key="4">
    <source>
        <dbReference type="ARBA" id="ARBA00016244"/>
    </source>
</evidence>
<name>A0A0A5GPP9_9BACI</name>
<evidence type="ECO:0000259" key="9">
    <source>
        <dbReference type="Pfam" id="PF06429"/>
    </source>
</evidence>
<dbReference type="GO" id="GO:0044780">
    <property type="term" value="P:bacterial-type flagellum assembly"/>
    <property type="evidence" value="ECO:0007669"/>
    <property type="project" value="InterPro"/>
</dbReference>
<dbReference type="InterPro" id="IPR010930">
    <property type="entry name" value="Flg_bb/hook_C_dom"/>
</dbReference>
<dbReference type="InterPro" id="IPR053927">
    <property type="entry name" value="FlgK_helical"/>
</dbReference>
<evidence type="ECO:0000256" key="6">
    <source>
        <dbReference type="ARBA" id="ARBA00023143"/>
    </source>
</evidence>
<dbReference type="GO" id="GO:0005576">
    <property type="term" value="C:extracellular region"/>
    <property type="evidence" value="ECO:0007669"/>
    <property type="project" value="UniProtKB-SubCell"/>
</dbReference>
<dbReference type="SUPFAM" id="SSF64518">
    <property type="entry name" value="Phase 1 flagellin"/>
    <property type="match status" value="1"/>
</dbReference>
<evidence type="ECO:0000259" key="10">
    <source>
        <dbReference type="Pfam" id="PF22638"/>
    </source>
</evidence>
<accession>A0A0A5GPP9</accession>
<feature type="domain" description="Flagellar basal-body/hook protein C-terminal" evidence="9">
    <location>
        <begin position="487"/>
        <end position="526"/>
    </location>
</feature>
<comment type="caution">
    <text evidence="11">The sequence shown here is derived from an EMBL/GenBank/DDBJ whole genome shotgun (WGS) entry which is preliminary data.</text>
</comment>
<dbReference type="EMBL" id="AVPE01000001">
    <property type="protein sequence ID" value="KGX93949.1"/>
    <property type="molecule type" value="Genomic_DNA"/>
</dbReference>
<evidence type="ECO:0000256" key="7">
    <source>
        <dbReference type="RuleBase" id="RU362065"/>
    </source>
</evidence>
<dbReference type="AlphaFoldDB" id="A0A0A5GPP9"/>
<proteinExistence type="inferred from homology"/>
<dbReference type="Pfam" id="PF06429">
    <property type="entry name" value="Flg_bbr_C"/>
    <property type="match status" value="1"/>
</dbReference>
<dbReference type="Pfam" id="PF22638">
    <property type="entry name" value="FlgK_D1"/>
    <property type="match status" value="1"/>
</dbReference>
<dbReference type="eggNOG" id="COG4786">
    <property type="taxonomic scope" value="Bacteria"/>
</dbReference>